<reference evidence="6 7" key="1">
    <citation type="submission" date="2025-04" db="UniProtKB">
        <authorList>
            <consortium name="RefSeq"/>
        </authorList>
    </citation>
    <scope>IDENTIFICATION</scope>
</reference>
<feature type="transmembrane region" description="Helical" evidence="3">
    <location>
        <begin position="277"/>
        <end position="297"/>
    </location>
</feature>
<evidence type="ECO:0000256" key="1">
    <source>
        <dbReference type="ARBA" id="ARBA00004141"/>
    </source>
</evidence>
<feature type="transmembrane region" description="Helical" evidence="3">
    <location>
        <begin position="165"/>
        <end position="183"/>
    </location>
</feature>
<keyword evidence="5" id="KW-1185">Reference proteome</keyword>
<dbReference type="AlphaFoldDB" id="A0A8B7XNK6"/>
<dbReference type="InterPro" id="IPR011701">
    <property type="entry name" value="MFS"/>
</dbReference>
<dbReference type="PROSITE" id="PS50850">
    <property type="entry name" value="MFS"/>
    <property type="match status" value="1"/>
</dbReference>
<dbReference type="InterPro" id="IPR020846">
    <property type="entry name" value="MFS_dom"/>
</dbReference>
<dbReference type="RefSeq" id="XP_022081637.1">
    <property type="nucleotide sequence ID" value="XM_022225945.1"/>
</dbReference>
<feature type="domain" description="Major facilitator superfamily (MFS) profile" evidence="4">
    <location>
        <begin position="11"/>
        <end position="428"/>
    </location>
</feature>
<feature type="transmembrane region" description="Helical" evidence="3">
    <location>
        <begin position="336"/>
        <end position="362"/>
    </location>
</feature>
<protein>
    <submittedName>
        <fullName evidence="6 7">Monocarboxylate transporter 13-like isoform X1</fullName>
    </submittedName>
</protein>
<gene>
    <name evidence="6 7 8" type="primary">LOC110974364</name>
</gene>
<feature type="transmembrane region" description="Helical" evidence="3">
    <location>
        <begin position="402"/>
        <end position="425"/>
    </location>
</feature>
<evidence type="ECO:0000256" key="3">
    <source>
        <dbReference type="SAM" id="Phobius"/>
    </source>
</evidence>
<dbReference type="RefSeq" id="XP_022081635.1">
    <property type="nucleotide sequence ID" value="XM_022225943.1"/>
</dbReference>
<feature type="region of interest" description="Disordered" evidence="2">
    <location>
        <begin position="198"/>
        <end position="228"/>
    </location>
</feature>
<feature type="transmembrane region" description="Helical" evidence="3">
    <location>
        <begin position="309"/>
        <end position="330"/>
    </location>
</feature>
<accession>A0A8B7XNK6</accession>
<dbReference type="Gene3D" id="1.20.1250.20">
    <property type="entry name" value="MFS general substrate transporter like domains"/>
    <property type="match status" value="1"/>
</dbReference>
<dbReference type="GO" id="GO:0016020">
    <property type="term" value="C:membrane"/>
    <property type="evidence" value="ECO:0007669"/>
    <property type="project" value="UniProtKB-SubCell"/>
</dbReference>
<evidence type="ECO:0000313" key="6">
    <source>
        <dbReference type="RefSeq" id="XP_022081635.1"/>
    </source>
</evidence>
<feature type="transmembrane region" description="Helical" evidence="3">
    <location>
        <begin position="46"/>
        <end position="65"/>
    </location>
</feature>
<organism evidence="5 7">
    <name type="scientific">Acanthaster planci</name>
    <name type="common">Crown-of-thorns starfish</name>
    <dbReference type="NCBI Taxonomy" id="133434"/>
    <lineage>
        <taxon>Eukaryota</taxon>
        <taxon>Metazoa</taxon>
        <taxon>Echinodermata</taxon>
        <taxon>Eleutherozoa</taxon>
        <taxon>Asterozoa</taxon>
        <taxon>Asteroidea</taxon>
        <taxon>Valvatacea</taxon>
        <taxon>Valvatida</taxon>
        <taxon>Acanthasteridae</taxon>
        <taxon>Acanthaster</taxon>
    </lineage>
</organism>
<dbReference type="OrthoDB" id="5667at2759"/>
<feature type="transmembrane region" description="Helical" evidence="3">
    <location>
        <begin position="7"/>
        <end position="26"/>
    </location>
</feature>
<evidence type="ECO:0000313" key="8">
    <source>
        <dbReference type="RefSeq" id="XP_022081637.1"/>
    </source>
</evidence>
<feature type="transmembrane region" description="Helical" evidence="3">
    <location>
        <begin position="100"/>
        <end position="124"/>
    </location>
</feature>
<proteinExistence type="predicted"/>
<evidence type="ECO:0000256" key="2">
    <source>
        <dbReference type="SAM" id="MobiDB-lite"/>
    </source>
</evidence>
<dbReference type="InterPro" id="IPR036259">
    <property type="entry name" value="MFS_trans_sf"/>
</dbReference>
<feature type="transmembrane region" description="Helical" evidence="3">
    <location>
        <begin position="77"/>
        <end position="94"/>
    </location>
</feature>
<comment type="subcellular location">
    <subcellularLocation>
        <location evidence="1">Membrane</location>
        <topology evidence="1">Multi-pass membrane protein</topology>
    </subcellularLocation>
</comment>
<feature type="transmembrane region" description="Helical" evidence="3">
    <location>
        <begin position="131"/>
        <end position="153"/>
    </location>
</feature>
<dbReference type="OMA" id="LLACCAY"/>
<evidence type="ECO:0000313" key="5">
    <source>
        <dbReference type="Proteomes" id="UP000694845"/>
    </source>
</evidence>
<dbReference type="InterPro" id="IPR050327">
    <property type="entry name" value="Proton-linked_MCT"/>
</dbReference>
<name>A0A8B7XNK6_ACAPL</name>
<keyword evidence="3" id="KW-0472">Membrane</keyword>
<dbReference type="Proteomes" id="UP000694845">
    <property type="component" value="Unplaced"/>
</dbReference>
<dbReference type="GeneID" id="110974364"/>
<dbReference type="Pfam" id="PF07690">
    <property type="entry name" value="MFS_1"/>
    <property type="match status" value="1"/>
</dbReference>
<keyword evidence="3" id="KW-0812">Transmembrane</keyword>
<dbReference type="PANTHER" id="PTHR11360">
    <property type="entry name" value="MONOCARBOXYLATE TRANSPORTER"/>
    <property type="match status" value="1"/>
</dbReference>
<dbReference type="KEGG" id="aplc:110974364"/>
<keyword evidence="3" id="KW-1133">Transmembrane helix</keyword>
<dbReference type="GO" id="GO:0022857">
    <property type="term" value="F:transmembrane transporter activity"/>
    <property type="evidence" value="ECO:0007669"/>
    <property type="project" value="InterPro"/>
</dbReference>
<dbReference type="SUPFAM" id="SSF103473">
    <property type="entry name" value="MFS general substrate transporter"/>
    <property type="match status" value="1"/>
</dbReference>
<dbReference type="RefSeq" id="XP_022081636.1">
    <property type="nucleotide sequence ID" value="XM_022225944.1"/>
</dbReference>
<feature type="compositionally biased region" description="Basic and acidic residues" evidence="2">
    <location>
        <begin position="207"/>
        <end position="220"/>
    </location>
</feature>
<dbReference type="PANTHER" id="PTHR11360:SF284">
    <property type="entry name" value="EG:103B4.3 PROTEIN-RELATED"/>
    <property type="match status" value="1"/>
</dbReference>
<sequence length="437" mass="47305">MMVDRGWSWAVLVGAHVGVMLTNGYLTTLGVFYNEWKDYFDVNATAASWLISLPWLSACPISWLVGALATKIGVRQVSMIGAVVIALATTLGSLTTDIGQMYVCNAVAGIGAVAVVSPGAIIISQYFKKRYFLANGITILGLNTGQMVFPPLIRLLISAYGWRGAMFITGAFQFNAVAACALFRPFKTDFDIDKVQSPSRAGSVESHPLRDVVESEKEDNMSENALQEQDGGTRQKCWRFLEIFTNLQAVMILMTSCLQCVGLVMNITHLPARAREAGWSNTQGAMLVLAFGISSALTRSLHGWFVGRAYVDSFILQLTVLLCTTLTTFLNPVSDSYVFLVCYSVALGTFLGVSVPLLMANVKTVVSTPQVPTALSLMWATFYLGGIGSIVAGKIYDATGAYLVPFLAAGTLFLTAFLLFAVVTVRKNRQNAGLQRL</sequence>
<evidence type="ECO:0000313" key="7">
    <source>
        <dbReference type="RefSeq" id="XP_022081636.1"/>
    </source>
</evidence>
<evidence type="ECO:0000259" key="4">
    <source>
        <dbReference type="PROSITE" id="PS50850"/>
    </source>
</evidence>
<feature type="transmembrane region" description="Helical" evidence="3">
    <location>
        <begin position="374"/>
        <end position="396"/>
    </location>
</feature>
<feature type="transmembrane region" description="Helical" evidence="3">
    <location>
        <begin position="243"/>
        <end position="265"/>
    </location>
</feature>